<keyword evidence="5" id="KW-0479">Metal-binding</keyword>
<dbReference type="Pfam" id="PF00690">
    <property type="entry name" value="Cation_ATPase_N"/>
    <property type="match status" value="1"/>
</dbReference>
<proteinExistence type="predicted"/>
<evidence type="ECO:0000256" key="6">
    <source>
        <dbReference type="ARBA" id="ARBA00022741"/>
    </source>
</evidence>
<dbReference type="SUPFAM" id="SSF81653">
    <property type="entry name" value="Calcium ATPase, transduction domain A"/>
    <property type="match status" value="1"/>
</dbReference>
<dbReference type="GO" id="GO:0016887">
    <property type="term" value="F:ATP hydrolysis activity"/>
    <property type="evidence" value="ECO:0007669"/>
    <property type="project" value="InterPro"/>
</dbReference>
<evidence type="ECO:0000256" key="8">
    <source>
        <dbReference type="ARBA" id="ARBA00022837"/>
    </source>
</evidence>
<feature type="transmembrane region" description="Helical" evidence="17">
    <location>
        <begin position="697"/>
        <end position="718"/>
    </location>
</feature>
<keyword evidence="13" id="KW-0186">Copper</keyword>
<dbReference type="PRINTS" id="PR00119">
    <property type="entry name" value="CATATPASE"/>
</dbReference>
<dbReference type="InterPro" id="IPR044492">
    <property type="entry name" value="P_typ_ATPase_HD_dom"/>
</dbReference>
<keyword evidence="7" id="KW-0187">Copper transport</keyword>
<dbReference type="InterPro" id="IPR006068">
    <property type="entry name" value="ATPase_P-typ_cation-transptr_C"/>
</dbReference>
<dbReference type="AlphaFoldDB" id="F8NBT0"/>
<dbReference type="EMBL" id="GL945017">
    <property type="protein sequence ID" value="EGN55956.1"/>
    <property type="molecule type" value="Genomic_DNA"/>
</dbReference>
<keyword evidence="2" id="KW-0813">Transport</keyword>
<organism evidence="19 20">
    <name type="scientific">Hallella multisaccharivorax DSM 17128</name>
    <dbReference type="NCBI Taxonomy" id="688246"/>
    <lineage>
        <taxon>Bacteria</taxon>
        <taxon>Pseudomonadati</taxon>
        <taxon>Bacteroidota</taxon>
        <taxon>Bacteroidia</taxon>
        <taxon>Bacteroidales</taxon>
        <taxon>Prevotellaceae</taxon>
        <taxon>Hallella</taxon>
    </lineage>
</organism>
<dbReference type="Gene3D" id="2.70.150.10">
    <property type="entry name" value="Calcium-transporting ATPase, cytoplasmic transduction domain A"/>
    <property type="match status" value="1"/>
</dbReference>
<keyword evidence="19" id="KW-0378">Hydrolase</keyword>
<dbReference type="InterPro" id="IPR036412">
    <property type="entry name" value="HAD-like_sf"/>
</dbReference>
<dbReference type="SFLD" id="SFLDF00027">
    <property type="entry name" value="p-type_atpase"/>
    <property type="match status" value="1"/>
</dbReference>
<feature type="transmembrane region" description="Helical" evidence="17">
    <location>
        <begin position="113"/>
        <end position="132"/>
    </location>
</feature>
<dbReference type="InterPro" id="IPR023214">
    <property type="entry name" value="HAD_sf"/>
</dbReference>
<keyword evidence="10" id="KW-0460">Magnesium</keyword>
<evidence type="ECO:0000259" key="18">
    <source>
        <dbReference type="SMART" id="SM00831"/>
    </source>
</evidence>
<comment type="subcellular location">
    <subcellularLocation>
        <location evidence="1">Endomembrane system</location>
        <topology evidence="1">Multi-pass membrane protein</topology>
    </subcellularLocation>
</comment>
<feature type="transmembrane region" description="Helical" evidence="17">
    <location>
        <begin position="89"/>
        <end position="107"/>
    </location>
</feature>
<gene>
    <name evidence="19" type="ORF">Premu_0474</name>
</gene>
<dbReference type="Pfam" id="PF00689">
    <property type="entry name" value="Cation_ATPase_C"/>
    <property type="match status" value="1"/>
</dbReference>
<keyword evidence="20" id="KW-1185">Reference proteome</keyword>
<dbReference type="Gene3D" id="3.40.1110.10">
    <property type="entry name" value="Calcium-transporting ATPase, cytoplasmic domain N"/>
    <property type="match status" value="1"/>
</dbReference>
<dbReference type="SFLD" id="SFLDS00003">
    <property type="entry name" value="Haloacid_Dehalogenase"/>
    <property type="match status" value="1"/>
</dbReference>
<dbReference type="FunFam" id="3.40.50.1000:FF:000144">
    <property type="entry name" value="copper-transporting ATPase 1 isoform X2"/>
    <property type="match status" value="1"/>
</dbReference>
<dbReference type="NCBIfam" id="TIGR01494">
    <property type="entry name" value="ATPase_P-type"/>
    <property type="match status" value="3"/>
</dbReference>
<dbReference type="PRINTS" id="PR00120">
    <property type="entry name" value="HATPASE"/>
</dbReference>
<keyword evidence="6" id="KW-0547">Nucleotide-binding</keyword>
<evidence type="ECO:0000256" key="7">
    <source>
        <dbReference type="ARBA" id="ARBA00022796"/>
    </source>
</evidence>
<dbReference type="GO" id="GO:0046872">
    <property type="term" value="F:metal ion binding"/>
    <property type="evidence" value="ECO:0007669"/>
    <property type="project" value="UniProtKB-KW"/>
</dbReference>
<dbReference type="Gene3D" id="3.40.50.1000">
    <property type="entry name" value="HAD superfamily/HAD-like"/>
    <property type="match status" value="1"/>
</dbReference>
<feature type="transmembrane region" description="Helical" evidence="17">
    <location>
        <begin position="875"/>
        <end position="896"/>
    </location>
</feature>
<accession>F8NBT0</accession>
<dbReference type="Gene3D" id="1.20.1110.10">
    <property type="entry name" value="Calcium-transporting ATPase, transmembrane domain"/>
    <property type="match status" value="1"/>
</dbReference>
<dbReference type="PROSITE" id="PS00154">
    <property type="entry name" value="ATPASE_E1_E2"/>
    <property type="match status" value="1"/>
</dbReference>
<dbReference type="SFLD" id="SFLDG00002">
    <property type="entry name" value="C1.7:_P-type_atpase_like"/>
    <property type="match status" value="1"/>
</dbReference>
<dbReference type="GO" id="GO:0005388">
    <property type="term" value="F:P-type calcium transporter activity"/>
    <property type="evidence" value="ECO:0007669"/>
    <property type="project" value="InterPro"/>
</dbReference>
<keyword evidence="12 17" id="KW-1133">Transmembrane helix</keyword>
<evidence type="ECO:0000256" key="13">
    <source>
        <dbReference type="ARBA" id="ARBA00023008"/>
    </source>
</evidence>
<dbReference type="Pfam" id="PF00122">
    <property type="entry name" value="E1-E2_ATPase"/>
    <property type="match status" value="1"/>
</dbReference>
<dbReference type="InterPro" id="IPR008250">
    <property type="entry name" value="ATPase_P-typ_transduc_dom_A_sf"/>
</dbReference>
<evidence type="ECO:0000256" key="12">
    <source>
        <dbReference type="ARBA" id="ARBA00022989"/>
    </source>
</evidence>
<evidence type="ECO:0000256" key="5">
    <source>
        <dbReference type="ARBA" id="ARBA00022723"/>
    </source>
</evidence>
<evidence type="ECO:0000256" key="9">
    <source>
        <dbReference type="ARBA" id="ARBA00022840"/>
    </source>
</evidence>
<evidence type="ECO:0000256" key="16">
    <source>
        <dbReference type="ARBA" id="ARBA00049289"/>
    </source>
</evidence>
<evidence type="ECO:0000256" key="10">
    <source>
        <dbReference type="ARBA" id="ARBA00022842"/>
    </source>
</evidence>
<evidence type="ECO:0000256" key="3">
    <source>
        <dbReference type="ARBA" id="ARBA00022568"/>
    </source>
</evidence>
<keyword evidence="9" id="KW-0067">ATP-binding</keyword>
<dbReference type="InterPro" id="IPR001757">
    <property type="entry name" value="P_typ_ATPase"/>
</dbReference>
<comment type="catalytic activity">
    <reaction evidence="16">
        <text>Cu(+)(in) + ATP + H2O = Cu(+)(out) + ADP + phosphate + H(+)</text>
        <dbReference type="Rhea" id="RHEA:25792"/>
        <dbReference type="ChEBI" id="CHEBI:15377"/>
        <dbReference type="ChEBI" id="CHEBI:15378"/>
        <dbReference type="ChEBI" id="CHEBI:30616"/>
        <dbReference type="ChEBI" id="CHEBI:43474"/>
        <dbReference type="ChEBI" id="CHEBI:49552"/>
        <dbReference type="ChEBI" id="CHEBI:456216"/>
        <dbReference type="EC" id="7.2.2.8"/>
    </reaction>
</comment>
<evidence type="ECO:0000256" key="15">
    <source>
        <dbReference type="ARBA" id="ARBA00023136"/>
    </source>
</evidence>
<dbReference type="InterPro" id="IPR018303">
    <property type="entry name" value="ATPase_P-typ_P_site"/>
</dbReference>
<keyword evidence="11" id="KW-1278">Translocase</keyword>
<dbReference type="InterPro" id="IPR006408">
    <property type="entry name" value="P-type_ATPase_IIB"/>
</dbReference>
<dbReference type="STRING" id="688246.Premu_0474"/>
<dbReference type="InterPro" id="IPR023298">
    <property type="entry name" value="ATPase_P-typ_TM_dom_sf"/>
</dbReference>
<reference evidence="20" key="1">
    <citation type="journal article" date="2011" name="Stand. Genomic Sci.">
        <title>Non-contiguous finished genome sequence of the opportunistic oral pathogen Prevotella multisaccharivorax type strain (PPPA20).</title>
        <authorList>
            <person name="Pati A."/>
            <person name="Gronow S."/>
            <person name="Lu M."/>
            <person name="Lapidus A."/>
            <person name="Nolan M."/>
            <person name="Lucas S."/>
            <person name="Hammon N."/>
            <person name="Deshpande S."/>
            <person name="Cheng J.F."/>
            <person name="Tapia R."/>
            <person name="Han C."/>
            <person name="Goodwin L."/>
            <person name="Pitluck S."/>
            <person name="Liolios K."/>
            <person name="Pagani I."/>
            <person name="Mavromatis K."/>
            <person name="Mikhailova N."/>
            <person name="Huntemann M."/>
            <person name="Chen A."/>
            <person name="Palaniappan K."/>
            <person name="Land M."/>
            <person name="Hauser L."/>
            <person name="Detter J.C."/>
            <person name="Brambilla E.M."/>
            <person name="Rohde M."/>
            <person name="Goker M."/>
            <person name="Woyke T."/>
            <person name="Bristow J."/>
            <person name="Eisen J.A."/>
            <person name="Markowitz V."/>
            <person name="Hugenholtz P."/>
            <person name="Kyrpides N.C."/>
            <person name="Klenk H.P."/>
            <person name="Ivanova N."/>
        </authorList>
    </citation>
    <scope>NUCLEOTIDE SEQUENCE [LARGE SCALE GENOMIC DNA]</scope>
    <source>
        <strain evidence="20">DSM 17128</strain>
    </source>
</reference>
<dbReference type="GO" id="GO:0005886">
    <property type="term" value="C:plasma membrane"/>
    <property type="evidence" value="ECO:0007669"/>
    <property type="project" value="TreeGrafter"/>
</dbReference>
<keyword evidence="15 17" id="KW-0472">Membrane</keyword>
<feature type="transmembrane region" description="Helical" evidence="17">
    <location>
        <begin position="843"/>
        <end position="863"/>
    </location>
</feature>
<dbReference type="EC" id="3.6.3.8" evidence="19"/>
<evidence type="ECO:0000256" key="1">
    <source>
        <dbReference type="ARBA" id="ARBA00004127"/>
    </source>
</evidence>
<keyword evidence="4 17" id="KW-0812">Transmembrane</keyword>
<keyword evidence="8" id="KW-0106">Calcium</keyword>
<feature type="transmembrane region" description="Helical" evidence="17">
    <location>
        <begin position="803"/>
        <end position="822"/>
    </location>
</feature>
<dbReference type="PANTHER" id="PTHR24093">
    <property type="entry name" value="CATION TRANSPORTING ATPASE"/>
    <property type="match status" value="1"/>
</dbReference>
<dbReference type="Pfam" id="PF13246">
    <property type="entry name" value="Cation_ATPase"/>
    <property type="match status" value="1"/>
</dbReference>
<dbReference type="HOGENOM" id="CLU_002360_9_0_10"/>
<dbReference type="GO" id="GO:0140581">
    <property type="term" value="F:P-type monovalent copper transporter activity"/>
    <property type="evidence" value="ECO:0007669"/>
    <property type="project" value="UniProtKB-EC"/>
</dbReference>
<dbReference type="InterPro" id="IPR023299">
    <property type="entry name" value="ATPase_P-typ_cyto_dom_N"/>
</dbReference>
<dbReference type="SUPFAM" id="SSF56784">
    <property type="entry name" value="HAD-like"/>
    <property type="match status" value="1"/>
</dbReference>
<evidence type="ECO:0000256" key="14">
    <source>
        <dbReference type="ARBA" id="ARBA00023065"/>
    </source>
</evidence>
<evidence type="ECO:0000256" key="17">
    <source>
        <dbReference type="SAM" id="Phobius"/>
    </source>
</evidence>
<dbReference type="InterPro" id="IPR059000">
    <property type="entry name" value="ATPase_P-type_domA"/>
</dbReference>
<protein>
    <submittedName>
        <fullName evidence="19">Calcium-translocating P-type ATPase, PMCA-type</fullName>
        <ecNumber evidence="19">3.6.3.8</ecNumber>
    </submittedName>
</protein>
<feature type="domain" description="Cation-transporting P-type ATPase N-terminal" evidence="18">
    <location>
        <begin position="37"/>
        <end position="105"/>
    </location>
</feature>
<sequence>MPYYPCQYDKDIEKSLGHTDLCTILRNFVRDINVNDNIAYKMIRTTINHEGLSRDEVIASRRQHGENVLTPPKKISVWKLYFDKYRDPIIEILLVAAAISLVLAFVNNDFMETIGIFLAIFLATTVGFYFELDAAKKFEVLTAMNDDQLVKVRREGKVTTIPRREVVVGDVVLVEPGDEIPADARLFVAVNLQVDESALTGEPLTTKGFMPNGKAGEAYPANLILRSTMVMNGHGEAIVERIGDETEIGKVARQSTETTHTKTPLNIQLGKLAAFIFKVGSGVAVAAFVIFLVHDILTNSLWHTDNYLGMAQVVLSYFMMAVTLIVMAVPEGLPMAVNLALALNMRRMLKSNNLVRKLQASETMGAVTVICTDKTGTLTQNRMRVGALSLNPAYENADQSEEQLVIAMAVNSTAELDGDRVVGNPTEGALLLWLKDKGFDYHSLRKANAVVNQIPFSTERKFMATAVTVDGRTLTFVKGAPEILLNMCDCCAADRAACEQTLLGYQHQAMRTLAFAYGEGDLTGRLSSGLAVGLTLQGVCAISDPVREEVPAAVEECRTAGIRVKIVTGDTSATALEIARQIGIEEGEAITGPEWAALSDDEAYKRCEGICVMSRARPGDKQRLVEMLQKHGEVVAVTGDGTNDAPALNYAHVGLSLGSGTSVAKQASDITILNDSFSAIASAVMWGRSLYKNIQRFLFFQLVVNLSALLLVLGGSVIGTEMPLTVTQILWVNIIMDTFAALALASLPPSHEVMHDRPRKPSQFIITRPMARGILFVGSVFFIIMFVFLIWCERHGSGSIIDVHELTLFFTTFVMLQFWNLFNAKCLGSNYSAFRHFWRDRGLILVLALTFVGQWLIVTFGGRMFRTLPLSFTEWTVIIVATGVFVLGSGEIYRAVKRLRG</sequence>
<feature type="transmembrane region" description="Helical" evidence="17">
    <location>
        <begin position="730"/>
        <end position="749"/>
    </location>
</feature>
<dbReference type="eggNOG" id="COG0474">
    <property type="taxonomic scope" value="Bacteria"/>
</dbReference>
<name>F8NBT0_9BACT</name>
<keyword evidence="3" id="KW-0109">Calcium transport</keyword>
<evidence type="ECO:0000256" key="2">
    <source>
        <dbReference type="ARBA" id="ARBA00022448"/>
    </source>
</evidence>
<evidence type="ECO:0000313" key="19">
    <source>
        <dbReference type="EMBL" id="EGN55956.1"/>
    </source>
</evidence>
<dbReference type="GO" id="GO:0012505">
    <property type="term" value="C:endomembrane system"/>
    <property type="evidence" value="ECO:0007669"/>
    <property type="project" value="UniProtKB-SubCell"/>
</dbReference>
<feature type="transmembrane region" description="Helical" evidence="17">
    <location>
        <begin position="314"/>
        <end position="341"/>
    </location>
</feature>
<evidence type="ECO:0000256" key="4">
    <source>
        <dbReference type="ARBA" id="ARBA00022692"/>
    </source>
</evidence>
<keyword evidence="14" id="KW-0406">Ion transport</keyword>
<evidence type="ECO:0000313" key="20">
    <source>
        <dbReference type="Proteomes" id="UP000002772"/>
    </source>
</evidence>
<dbReference type="PANTHER" id="PTHR24093:SF369">
    <property type="entry name" value="CALCIUM-TRANSPORTING ATPASE"/>
    <property type="match status" value="1"/>
</dbReference>
<dbReference type="Proteomes" id="UP000002772">
    <property type="component" value="Unassembled WGS sequence"/>
</dbReference>
<dbReference type="SUPFAM" id="SSF81665">
    <property type="entry name" value="Calcium ATPase, transmembrane domain M"/>
    <property type="match status" value="1"/>
</dbReference>
<dbReference type="InterPro" id="IPR004014">
    <property type="entry name" value="ATPase_P-typ_cation-transptr_N"/>
</dbReference>
<dbReference type="GO" id="GO:0005524">
    <property type="term" value="F:ATP binding"/>
    <property type="evidence" value="ECO:0007669"/>
    <property type="project" value="UniProtKB-KW"/>
</dbReference>
<feature type="transmembrane region" description="Helical" evidence="17">
    <location>
        <begin position="770"/>
        <end position="791"/>
    </location>
</feature>
<dbReference type="NCBIfam" id="TIGR01517">
    <property type="entry name" value="ATPase-IIB_Ca"/>
    <property type="match status" value="1"/>
</dbReference>
<dbReference type="SMART" id="SM00831">
    <property type="entry name" value="Cation_ATPase_N"/>
    <property type="match status" value="1"/>
</dbReference>
<evidence type="ECO:0000256" key="11">
    <source>
        <dbReference type="ARBA" id="ARBA00022967"/>
    </source>
</evidence>
<dbReference type="SUPFAM" id="SSF81660">
    <property type="entry name" value="Metal cation-transporting ATPase, ATP-binding domain N"/>
    <property type="match status" value="1"/>
</dbReference>
<feature type="transmembrane region" description="Helical" evidence="17">
    <location>
        <begin position="272"/>
        <end position="294"/>
    </location>
</feature>